<protein>
    <recommendedName>
        <fullName evidence="6">TVP38/TMEM64 family membrane protein</fullName>
    </recommendedName>
</protein>
<keyword evidence="2 6" id="KW-1003">Cell membrane</keyword>
<evidence type="ECO:0000256" key="4">
    <source>
        <dbReference type="ARBA" id="ARBA00022989"/>
    </source>
</evidence>
<dbReference type="GO" id="GO:0005886">
    <property type="term" value="C:plasma membrane"/>
    <property type="evidence" value="ECO:0007669"/>
    <property type="project" value="UniProtKB-SubCell"/>
</dbReference>
<comment type="subcellular location">
    <subcellularLocation>
        <location evidence="1 6">Cell membrane</location>
        <topology evidence="1 6">Multi-pass membrane protein</topology>
    </subcellularLocation>
</comment>
<gene>
    <name evidence="8" type="ORF">NIES592_07795</name>
</gene>
<feature type="transmembrane region" description="Helical" evidence="6">
    <location>
        <begin position="88"/>
        <end position="109"/>
    </location>
</feature>
<dbReference type="OrthoDB" id="9812980at2"/>
<dbReference type="InterPro" id="IPR032816">
    <property type="entry name" value="VTT_dom"/>
</dbReference>
<dbReference type="EMBL" id="MRCA01000003">
    <property type="protein sequence ID" value="OKH14780.1"/>
    <property type="molecule type" value="Genomic_DNA"/>
</dbReference>
<dbReference type="InterPro" id="IPR015414">
    <property type="entry name" value="TMEM64"/>
</dbReference>
<evidence type="ECO:0000256" key="6">
    <source>
        <dbReference type="RuleBase" id="RU366058"/>
    </source>
</evidence>
<accession>A0A1U7H1C9</accession>
<keyword evidence="9" id="KW-1185">Reference proteome</keyword>
<dbReference type="RefSeq" id="WP_073555381.1">
    <property type="nucleotide sequence ID" value="NZ_MRCA01000003.1"/>
</dbReference>
<evidence type="ECO:0000256" key="3">
    <source>
        <dbReference type="ARBA" id="ARBA00022692"/>
    </source>
</evidence>
<feature type="domain" description="VTT" evidence="7">
    <location>
        <begin position="68"/>
        <end position="185"/>
    </location>
</feature>
<evidence type="ECO:0000259" key="7">
    <source>
        <dbReference type="Pfam" id="PF09335"/>
    </source>
</evidence>
<evidence type="ECO:0000313" key="9">
    <source>
        <dbReference type="Proteomes" id="UP000186391"/>
    </source>
</evidence>
<feature type="transmembrane region" description="Helical" evidence="6">
    <location>
        <begin position="206"/>
        <end position="227"/>
    </location>
</feature>
<proteinExistence type="inferred from homology"/>
<feature type="transmembrane region" description="Helical" evidence="6">
    <location>
        <begin position="12"/>
        <end position="29"/>
    </location>
</feature>
<evidence type="ECO:0000256" key="2">
    <source>
        <dbReference type="ARBA" id="ARBA00022475"/>
    </source>
</evidence>
<keyword evidence="3 6" id="KW-0812">Transmembrane</keyword>
<organism evidence="8 9">
    <name type="scientific">Fischerella major NIES-592</name>
    <dbReference type="NCBI Taxonomy" id="210994"/>
    <lineage>
        <taxon>Bacteria</taxon>
        <taxon>Bacillati</taxon>
        <taxon>Cyanobacteriota</taxon>
        <taxon>Cyanophyceae</taxon>
        <taxon>Nostocales</taxon>
        <taxon>Hapalosiphonaceae</taxon>
        <taxon>Fischerella</taxon>
    </lineage>
</organism>
<keyword evidence="4 6" id="KW-1133">Transmembrane helix</keyword>
<evidence type="ECO:0000313" key="8">
    <source>
        <dbReference type="EMBL" id="OKH14780.1"/>
    </source>
</evidence>
<comment type="caution">
    <text evidence="8">The sequence shown here is derived from an EMBL/GenBank/DDBJ whole genome shotgun (WGS) entry which is preliminary data.</text>
</comment>
<name>A0A1U7H1C9_9CYAN</name>
<comment type="similarity">
    <text evidence="6">Belongs to the TVP38/TMEM64 family.</text>
</comment>
<feature type="transmembrane region" description="Helical" evidence="6">
    <location>
        <begin position="166"/>
        <end position="186"/>
    </location>
</feature>
<dbReference type="PANTHER" id="PTHR12677">
    <property type="entry name" value="GOLGI APPARATUS MEMBRANE PROTEIN TVP38-RELATED"/>
    <property type="match status" value="1"/>
</dbReference>
<keyword evidence="5 6" id="KW-0472">Membrane</keyword>
<dbReference type="Pfam" id="PF09335">
    <property type="entry name" value="VTT_dom"/>
    <property type="match status" value="1"/>
</dbReference>
<dbReference type="Proteomes" id="UP000186391">
    <property type="component" value="Unassembled WGS sequence"/>
</dbReference>
<evidence type="ECO:0000256" key="1">
    <source>
        <dbReference type="ARBA" id="ARBA00004651"/>
    </source>
</evidence>
<dbReference type="PANTHER" id="PTHR12677:SF59">
    <property type="entry name" value="GOLGI APPARATUS MEMBRANE PROTEIN TVP38-RELATED"/>
    <property type="match status" value="1"/>
</dbReference>
<evidence type="ECO:0000256" key="5">
    <source>
        <dbReference type="ARBA" id="ARBA00023136"/>
    </source>
</evidence>
<reference evidence="8 9" key="1">
    <citation type="submission" date="2016-11" db="EMBL/GenBank/DDBJ databases">
        <title>Draft Genome Sequences of Nine Cyanobacterial Strains from Diverse Habitats.</title>
        <authorList>
            <person name="Zhu T."/>
            <person name="Hou S."/>
            <person name="Lu X."/>
            <person name="Hess W.R."/>
        </authorList>
    </citation>
    <scope>NUCLEOTIDE SEQUENCE [LARGE SCALE GENOMIC DNA]</scope>
    <source>
        <strain evidence="8 9">NIES-592</strain>
    </source>
</reference>
<dbReference type="AlphaFoldDB" id="A0A1U7H1C9"/>
<sequence length="238" mass="25779">MTQPKKRRFSLHLKLLMVSGLVAITVVATKQFNVQELLRTSLIWVESLGSCGVAAFIVIYNVATILFIPGTLLTMSGGVLFGVVWGSVYVAIAATLGATWAFLIGRYLCRDVVCRMIQGNAKFKAIDKAVAQEGFKIVLLTRLSPVLPFNLLNYAFGVTQVSLRDYILGSLGMIPGTVMYVYLGSLVGDLAMLGKPDQSSSPETQIIQWVIRGVGLMATVAVTIYLARLAKKALNTTV</sequence>
<feature type="transmembrane region" description="Helical" evidence="6">
    <location>
        <begin position="41"/>
        <end position="68"/>
    </location>
</feature>